<feature type="region of interest" description="Disordered" evidence="1">
    <location>
        <begin position="279"/>
        <end position="304"/>
    </location>
</feature>
<proteinExistence type="predicted"/>
<protein>
    <submittedName>
        <fullName evidence="2">Amino acid adenylation domain-containing protein</fullName>
    </submittedName>
</protein>
<dbReference type="RefSeq" id="XP_067714882.1">
    <property type="nucleotide sequence ID" value="XM_067858781.1"/>
</dbReference>
<dbReference type="EMBL" id="BPLF01000002">
    <property type="protein sequence ID" value="GIX62813.1"/>
    <property type="molecule type" value="Genomic_DNA"/>
</dbReference>
<evidence type="ECO:0000313" key="2">
    <source>
        <dbReference type="EMBL" id="GIX62813.1"/>
    </source>
</evidence>
<gene>
    <name evidence="2" type="ORF">BcabD6B2_22480</name>
</gene>
<dbReference type="GeneID" id="94194294"/>
<sequence length="444" mass="48190">MANWWESIEEPKTLKAALELLTAIRTNLVLRNEMCVIFCEETSGKCNPLDPSQRHAFHKFLDAATELRARIIGATKSGEYGSYDTIFKCRDNLNACGGSLRGCTRNILKTGDPSGDCLELVHHCADAFVVMIARVLPKLYMSLLALLKIINDNPRSMYQRCAYDKGVIYQWLTGCDYSHNCNECPFSAAYQLPGGFLKDDMMSNDLGMRLEATLKSLVGDSGCLRTLIVAMRKIDARRPLFSKELRIKVRDQFNPQCKCKRSEADNTVSADTNVRVVSRVSRSASRPTRVRSRRSTTVNTPSSLVDGRVKAPVVQNGANTGITGSATTGTTTSAIARAPPTAPVVPAQKTVKDSSGVSPVASLYTGFGSDNQNTRFYLHKPGPHVTWYDTSKFQEVGSMTSSNPNSNRTACGAAAGLLAVGCVGAGAAYVFDIGGFGTMVNGMF</sequence>
<organism evidence="2 3">
    <name type="scientific">Babesia caballi</name>
    <dbReference type="NCBI Taxonomy" id="5871"/>
    <lineage>
        <taxon>Eukaryota</taxon>
        <taxon>Sar</taxon>
        <taxon>Alveolata</taxon>
        <taxon>Apicomplexa</taxon>
        <taxon>Aconoidasida</taxon>
        <taxon>Piroplasmida</taxon>
        <taxon>Babesiidae</taxon>
        <taxon>Babesia</taxon>
    </lineage>
</organism>
<dbReference type="AlphaFoldDB" id="A0AAV4LS55"/>
<comment type="caution">
    <text evidence="2">The sequence shown here is derived from an EMBL/GenBank/DDBJ whole genome shotgun (WGS) entry which is preliminary data.</text>
</comment>
<keyword evidence="3" id="KW-1185">Reference proteome</keyword>
<reference evidence="2 3" key="1">
    <citation type="submission" date="2021-06" db="EMBL/GenBank/DDBJ databases">
        <title>Genome sequence of Babesia caballi.</title>
        <authorList>
            <person name="Yamagishi J."/>
            <person name="Kidaka T."/>
            <person name="Ochi A."/>
        </authorList>
    </citation>
    <scope>NUCLEOTIDE SEQUENCE [LARGE SCALE GENOMIC DNA]</scope>
    <source>
        <strain evidence="2">USDA-D6B2</strain>
    </source>
</reference>
<name>A0AAV4LS55_BABCB</name>
<accession>A0AAV4LS55</accession>
<dbReference type="Proteomes" id="UP001497744">
    <property type="component" value="Unassembled WGS sequence"/>
</dbReference>
<evidence type="ECO:0000256" key="1">
    <source>
        <dbReference type="SAM" id="MobiDB-lite"/>
    </source>
</evidence>
<evidence type="ECO:0000313" key="3">
    <source>
        <dbReference type="Proteomes" id="UP001497744"/>
    </source>
</evidence>